<dbReference type="InParanoid" id="A0A0D0B8E2"/>
<keyword evidence="3" id="KW-1185">Reference proteome</keyword>
<feature type="compositionally biased region" description="Low complexity" evidence="1">
    <location>
        <begin position="416"/>
        <end position="436"/>
    </location>
</feature>
<dbReference type="AlphaFoldDB" id="A0A0D0B8E2"/>
<dbReference type="OrthoDB" id="2688374at2759"/>
<accession>A0A0D0B8E2</accession>
<feature type="region of interest" description="Disordered" evidence="1">
    <location>
        <begin position="416"/>
        <end position="457"/>
    </location>
</feature>
<reference evidence="2 3" key="1">
    <citation type="submission" date="2014-04" db="EMBL/GenBank/DDBJ databases">
        <authorList>
            <consortium name="DOE Joint Genome Institute"/>
            <person name="Kuo A."/>
            <person name="Ruytinx J."/>
            <person name="Rineau F."/>
            <person name="Colpaert J."/>
            <person name="Kohler A."/>
            <person name="Nagy L.G."/>
            <person name="Floudas D."/>
            <person name="Copeland A."/>
            <person name="Barry K.W."/>
            <person name="Cichocki N."/>
            <person name="Veneault-Fourrey C."/>
            <person name="LaButti K."/>
            <person name="Lindquist E.A."/>
            <person name="Lipzen A."/>
            <person name="Lundell T."/>
            <person name="Morin E."/>
            <person name="Murat C."/>
            <person name="Sun H."/>
            <person name="Tunlid A."/>
            <person name="Henrissat B."/>
            <person name="Grigoriev I.V."/>
            <person name="Hibbett D.S."/>
            <person name="Martin F."/>
            <person name="Nordberg H.P."/>
            <person name="Cantor M.N."/>
            <person name="Hua S.X."/>
        </authorList>
    </citation>
    <scope>NUCLEOTIDE SEQUENCE [LARGE SCALE GENOMIC DNA]</scope>
    <source>
        <strain evidence="2 3">UH-Slu-Lm8-n1</strain>
    </source>
</reference>
<evidence type="ECO:0000313" key="2">
    <source>
        <dbReference type="EMBL" id="KIK46064.1"/>
    </source>
</evidence>
<organism evidence="2 3">
    <name type="scientific">Suillus luteus UH-Slu-Lm8-n1</name>
    <dbReference type="NCBI Taxonomy" id="930992"/>
    <lineage>
        <taxon>Eukaryota</taxon>
        <taxon>Fungi</taxon>
        <taxon>Dikarya</taxon>
        <taxon>Basidiomycota</taxon>
        <taxon>Agaricomycotina</taxon>
        <taxon>Agaricomycetes</taxon>
        <taxon>Agaricomycetidae</taxon>
        <taxon>Boletales</taxon>
        <taxon>Suillineae</taxon>
        <taxon>Suillaceae</taxon>
        <taxon>Suillus</taxon>
    </lineage>
</organism>
<name>A0A0D0B8E2_9AGAM</name>
<dbReference type="HOGENOM" id="CLU_556884_0_0_1"/>
<protein>
    <submittedName>
        <fullName evidence="2">Uncharacterized protein</fullName>
    </submittedName>
</protein>
<evidence type="ECO:0000313" key="3">
    <source>
        <dbReference type="Proteomes" id="UP000054485"/>
    </source>
</evidence>
<proteinExistence type="predicted"/>
<gene>
    <name evidence="2" type="ORF">CY34DRAFT_9991</name>
</gene>
<dbReference type="Proteomes" id="UP000054485">
    <property type="component" value="Unassembled WGS sequence"/>
</dbReference>
<dbReference type="EMBL" id="KN835164">
    <property type="protein sequence ID" value="KIK46064.1"/>
    <property type="molecule type" value="Genomic_DNA"/>
</dbReference>
<sequence length="457" mass="50510">MTVKSLTPDLQLNRKECIVAGQKAFSNSIQEIDKDNVKPVDLQASATVTAAVIPANSNPLYDESPQHDVRLTSIGQKVLQELNKLTLLETGRSMEFHGIDAREFELIEQILEETGRVAKPRLTYDYETCTLLVDMPSAIHEAPFDCLKLCLGQSIAALPYDRDVVFPMIHMNSSLPVKSKTVTPDICITITPAQGPTRVRFVPFLGESAFTEEKLHAIRKLKKTIAAHPEIKVVTLALIREAQPYSKPEKGSLASATFHKDLTPLELESFITERFPPCTSITIADHNWCHISTVEIFVWVRGDDELVIDIDNEDAEHMAPGTLLPEIDMGAVGVMLNRGVEKIRDSLVTYSKQFDPSVDTTELEEASATFTARWKDYNIAVKNGADITAWNRYMAWHHAVITDALKADLAPVAPTTATSSAVVPDASGSSNSTTTRGRPKRKRQSVSLPPARKIKQV</sequence>
<reference evidence="3" key="2">
    <citation type="submission" date="2015-01" db="EMBL/GenBank/DDBJ databases">
        <title>Evolutionary Origins and Diversification of the Mycorrhizal Mutualists.</title>
        <authorList>
            <consortium name="DOE Joint Genome Institute"/>
            <consortium name="Mycorrhizal Genomics Consortium"/>
            <person name="Kohler A."/>
            <person name="Kuo A."/>
            <person name="Nagy L.G."/>
            <person name="Floudas D."/>
            <person name="Copeland A."/>
            <person name="Barry K.W."/>
            <person name="Cichocki N."/>
            <person name="Veneault-Fourrey C."/>
            <person name="LaButti K."/>
            <person name="Lindquist E.A."/>
            <person name="Lipzen A."/>
            <person name="Lundell T."/>
            <person name="Morin E."/>
            <person name="Murat C."/>
            <person name="Riley R."/>
            <person name="Ohm R."/>
            <person name="Sun H."/>
            <person name="Tunlid A."/>
            <person name="Henrissat B."/>
            <person name="Grigoriev I.V."/>
            <person name="Hibbett D.S."/>
            <person name="Martin F."/>
        </authorList>
    </citation>
    <scope>NUCLEOTIDE SEQUENCE [LARGE SCALE GENOMIC DNA]</scope>
    <source>
        <strain evidence="3">UH-Slu-Lm8-n1</strain>
    </source>
</reference>
<evidence type="ECO:0000256" key="1">
    <source>
        <dbReference type="SAM" id="MobiDB-lite"/>
    </source>
</evidence>